<organism evidence="1 2">
    <name type="scientific">Quercus rubra</name>
    <name type="common">Northern red oak</name>
    <name type="synonym">Quercus borealis</name>
    <dbReference type="NCBI Taxonomy" id="3512"/>
    <lineage>
        <taxon>Eukaryota</taxon>
        <taxon>Viridiplantae</taxon>
        <taxon>Streptophyta</taxon>
        <taxon>Embryophyta</taxon>
        <taxon>Tracheophyta</taxon>
        <taxon>Spermatophyta</taxon>
        <taxon>Magnoliopsida</taxon>
        <taxon>eudicotyledons</taxon>
        <taxon>Gunneridae</taxon>
        <taxon>Pentapetalae</taxon>
        <taxon>rosids</taxon>
        <taxon>fabids</taxon>
        <taxon>Fagales</taxon>
        <taxon>Fagaceae</taxon>
        <taxon>Quercus</taxon>
    </lineage>
</organism>
<reference evidence="1 2" key="1">
    <citation type="journal article" date="2023" name="G3 (Bethesda)">
        <title>A haplotype-resolved chromosome-scale genome for Quercus rubra L. provides insights into the genetics of adaptive traits for red oak species.</title>
        <authorList>
            <person name="Kapoor B."/>
            <person name="Jenkins J."/>
            <person name="Schmutz J."/>
            <person name="Zhebentyayeva T."/>
            <person name="Kuelheim C."/>
            <person name="Coggeshall M."/>
            <person name="Heim C."/>
            <person name="Lasky J.R."/>
            <person name="Leites L."/>
            <person name="Islam-Faridi N."/>
            <person name="Romero-Severson J."/>
            <person name="DeLeo V.L."/>
            <person name="Lucas S.M."/>
            <person name="Lazic D."/>
            <person name="Gailing O."/>
            <person name="Carlson J."/>
            <person name="Staton M."/>
        </authorList>
    </citation>
    <scope>NUCLEOTIDE SEQUENCE [LARGE SCALE GENOMIC DNA]</scope>
    <source>
        <strain evidence="1">Pseudo-F2</strain>
    </source>
</reference>
<comment type="caution">
    <text evidence="1">The sequence shown here is derived from an EMBL/GenBank/DDBJ whole genome shotgun (WGS) entry which is preliminary data.</text>
</comment>
<keyword evidence="2" id="KW-1185">Reference proteome</keyword>
<evidence type="ECO:0000313" key="1">
    <source>
        <dbReference type="EMBL" id="KAK4566264.1"/>
    </source>
</evidence>
<proteinExistence type="predicted"/>
<evidence type="ECO:0000313" key="2">
    <source>
        <dbReference type="Proteomes" id="UP001324115"/>
    </source>
</evidence>
<protein>
    <submittedName>
        <fullName evidence="1">Uncharacterized protein</fullName>
    </submittedName>
</protein>
<dbReference type="Proteomes" id="UP001324115">
    <property type="component" value="Unassembled WGS sequence"/>
</dbReference>
<gene>
    <name evidence="1" type="ORF">RGQ29_002489</name>
</gene>
<name>A0AAN7E9B2_QUERU</name>
<dbReference type="AlphaFoldDB" id="A0AAN7E9B2"/>
<dbReference type="EMBL" id="JAXUIC010000010">
    <property type="protein sequence ID" value="KAK4566264.1"/>
    <property type="molecule type" value="Genomic_DNA"/>
</dbReference>
<sequence length="155" mass="17500">MAYEQIMQFLKREWLFPCSYRCCDFSKITAQSIENVQGEIIICNGMIDEGDFVSKSLDSVQVFLNCLIPFLNHCEFLLQLHGPSTRFARIHGMQFLPCLLGCLCSGNEWGDCGGGGCQNGIEDKFILSYPVGFLWIGSGGITRRRRRIVTCDIIK</sequence>
<accession>A0AAN7E9B2</accession>